<dbReference type="EMBL" id="CP042997">
    <property type="protein sequence ID" value="QEH32099.1"/>
    <property type="molecule type" value="Genomic_DNA"/>
</dbReference>
<dbReference type="Proteomes" id="UP000324233">
    <property type="component" value="Chromosome"/>
</dbReference>
<feature type="signal peptide" evidence="1">
    <location>
        <begin position="1"/>
        <end position="19"/>
    </location>
</feature>
<keyword evidence="1" id="KW-0732">Signal</keyword>
<keyword evidence="3" id="KW-1185">Reference proteome</keyword>
<sequence length="64" mass="6399" precursor="true">MLQLLPASVLSAVVSVLLAAGGHVPPAALVATTAVSSALLAWAVTRRPFIQGVVGEAGVGRRHS</sequence>
<dbReference type="AlphaFoldDB" id="A0A5B9VVC4"/>
<dbReference type="KEGG" id="agv:OJF2_05680"/>
<protein>
    <submittedName>
        <fullName evidence="2">Uncharacterized protein</fullName>
    </submittedName>
</protein>
<gene>
    <name evidence="2" type="ORF">OJF2_05680</name>
</gene>
<proteinExistence type="predicted"/>
<name>A0A5B9VVC4_9BACT</name>
<evidence type="ECO:0000313" key="3">
    <source>
        <dbReference type="Proteomes" id="UP000324233"/>
    </source>
</evidence>
<organism evidence="2 3">
    <name type="scientific">Aquisphaera giovannonii</name>
    <dbReference type="NCBI Taxonomy" id="406548"/>
    <lineage>
        <taxon>Bacteria</taxon>
        <taxon>Pseudomonadati</taxon>
        <taxon>Planctomycetota</taxon>
        <taxon>Planctomycetia</taxon>
        <taxon>Isosphaerales</taxon>
        <taxon>Isosphaeraceae</taxon>
        <taxon>Aquisphaera</taxon>
    </lineage>
</organism>
<dbReference type="RefSeq" id="WP_148591037.1">
    <property type="nucleotide sequence ID" value="NZ_CP042997.1"/>
</dbReference>
<accession>A0A5B9VVC4</accession>
<reference evidence="2 3" key="1">
    <citation type="submission" date="2019-08" db="EMBL/GenBank/DDBJ databases">
        <title>Deep-cultivation of Planctomycetes and their phenomic and genomic characterization uncovers novel biology.</title>
        <authorList>
            <person name="Wiegand S."/>
            <person name="Jogler M."/>
            <person name="Boedeker C."/>
            <person name="Pinto D."/>
            <person name="Vollmers J."/>
            <person name="Rivas-Marin E."/>
            <person name="Kohn T."/>
            <person name="Peeters S.H."/>
            <person name="Heuer A."/>
            <person name="Rast P."/>
            <person name="Oberbeckmann S."/>
            <person name="Bunk B."/>
            <person name="Jeske O."/>
            <person name="Meyerdierks A."/>
            <person name="Storesund J.E."/>
            <person name="Kallscheuer N."/>
            <person name="Luecker S."/>
            <person name="Lage O.M."/>
            <person name="Pohl T."/>
            <person name="Merkel B.J."/>
            <person name="Hornburger P."/>
            <person name="Mueller R.-W."/>
            <person name="Bruemmer F."/>
            <person name="Labrenz M."/>
            <person name="Spormann A.M."/>
            <person name="Op den Camp H."/>
            <person name="Overmann J."/>
            <person name="Amann R."/>
            <person name="Jetten M.S.M."/>
            <person name="Mascher T."/>
            <person name="Medema M.H."/>
            <person name="Devos D.P."/>
            <person name="Kaster A.-K."/>
            <person name="Ovreas L."/>
            <person name="Rohde M."/>
            <person name="Galperin M.Y."/>
            <person name="Jogler C."/>
        </authorList>
    </citation>
    <scope>NUCLEOTIDE SEQUENCE [LARGE SCALE GENOMIC DNA]</scope>
    <source>
        <strain evidence="2 3">OJF2</strain>
    </source>
</reference>
<evidence type="ECO:0000256" key="1">
    <source>
        <dbReference type="SAM" id="SignalP"/>
    </source>
</evidence>
<feature type="chain" id="PRO_5022922142" evidence="1">
    <location>
        <begin position="20"/>
        <end position="64"/>
    </location>
</feature>
<evidence type="ECO:0000313" key="2">
    <source>
        <dbReference type="EMBL" id="QEH32099.1"/>
    </source>
</evidence>